<reference evidence="1" key="1">
    <citation type="submission" date="2019-11" db="EMBL/GenBank/DDBJ databases">
        <title>Nori genome reveals adaptations in red seaweeds to the harsh intertidal environment.</title>
        <authorList>
            <person name="Wang D."/>
            <person name="Mao Y."/>
        </authorList>
    </citation>
    <scope>NUCLEOTIDE SEQUENCE</scope>
    <source>
        <tissue evidence="1">Gametophyte</tissue>
    </source>
</reference>
<dbReference type="Proteomes" id="UP000798662">
    <property type="component" value="Chromosome 2"/>
</dbReference>
<sequence>MDPHLPADYVPPGGTRRQGVTTRSTSNAQDQAGSNQAAGAQGTVDPPPVLLPDPRQADEDPFDDPLLFPADTASATLPTPAATAGDAGRIAAYEAAHARVEQALLDEQTNVAEMSRRLQQQQDLILQLQQSSSIYKSASGSKKKSRADKKDKTKSRKEPTPSPVKKQQDKAELLAGLQALLQVYDESPAQALTGRGRHARKGPRRGRRDEAPLSPRSSTTTSRSTSKSRASSSDSSSGPPTPPSPPSSPSENSDGSMTEEEEAIRPRRRRHYRRRAEEDREVYDRRLAVQAPNRRYRRLLSYKTYFLEDTRLAYPPRLVKKAYKLNKCLNGPFQGQAPFNGKDPLGIFGFLSTFKRACDAAGASHGQALPLLSFRLEGQAKLSFVSARSSQAKNDRHAIRTYGDGVNWLLQKYATPDKLNEAYSDIISAHQEQEEAPRSFGERLERMCDRLDGLFNSGDIVDTFVNGLNDAVKAHVLTFQMTKSRVSLPEAITAAQIYWTGIQKMKVDLRRHIRNTTTPIRVATVPDAVGVAAAVVTPPLPPRFARVERDTPAVPRPRSPSPRRAAAPTDECYNCHNFGHFLAECPEPRRPRRQDRDAGRVNAVVDAMVDEQVNPQEQNQEN</sequence>
<protein>
    <submittedName>
        <fullName evidence="1">Uncharacterized protein</fullName>
    </submittedName>
</protein>
<keyword evidence="2" id="KW-1185">Reference proteome</keyword>
<evidence type="ECO:0000313" key="1">
    <source>
        <dbReference type="EMBL" id="KAK1864480.1"/>
    </source>
</evidence>
<proteinExistence type="predicted"/>
<name>A0ACC3C2P9_PYRYE</name>
<comment type="caution">
    <text evidence="1">The sequence shown here is derived from an EMBL/GenBank/DDBJ whole genome shotgun (WGS) entry which is preliminary data.</text>
</comment>
<dbReference type="EMBL" id="CM020619">
    <property type="protein sequence ID" value="KAK1864480.1"/>
    <property type="molecule type" value="Genomic_DNA"/>
</dbReference>
<gene>
    <name evidence="1" type="ORF">I4F81_007026</name>
</gene>
<evidence type="ECO:0000313" key="2">
    <source>
        <dbReference type="Proteomes" id="UP000798662"/>
    </source>
</evidence>
<organism evidence="1 2">
    <name type="scientific">Pyropia yezoensis</name>
    <name type="common">Susabi-nori</name>
    <name type="synonym">Porphyra yezoensis</name>
    <dbReference type="NCBI Taxonomy" id="2788"/>
    <lineage>
        <taxon>Eukaryota</taxon>
        <taxon>Rhodophyta</taxon>
        <taxon>Bangiophyceae</taxon>
        <taxon>Bangiales</taxon>
        <taxon>Bangiaceae</taxon>
        <taxon>Pyropia</taxon>
    </lineage>
</organism>
<accession>A0ACC3C2P9</accession>